<evidence type="ECO:0000256" key="2">
    <source>
        <dbReference type="ARBA" id="ARBA00004922"/>
    </source>
</evidence>
<dbReference type="InterPro" id="IPR032421">
    <property type="entry name" value="PMT_4TMC"/>
</dbReference>
<protein>
    <submittedName>
        <fullName evidence="12">Dolichyl-phosphate-mannose-protein mannosyltransferase, putative</fullName>
    </submittedName>
</protein>
<dbReference type="GO" id="GO:0012505">
    <property type="term" value="C:endomembrane system"/>
    <property type="evidence" value="ECO:0007669"/>
    <property type="project" value="UniProtKB-SubCell"/>
</dbReference>
<evidence type="ECO:0000313" key="13">
    <source>
        <dbReference type="Proteomes" id="UP000001542"/>
    </source>
</evidence>
<dbReference type="UniPathway" id="UPA00378"/>
<evidence type="ECO:0000256" key="9">
    <source>
        <dbReference type="SAM" id="Phobius"/>
    </source>
</evidence>
<feature type="transmembrane region" description="Helical" evidence="9">
    <location>
        <begin position="436"/>
        <end position="456"/>
    </location>
</feature>
<dbReference type="GO" id="GO:0004169">
    <property type="term" value="F:dolichyl-phosphate-mannose-protein mannosyltransferase activity"/>
    <property type="evidence" value="ECO:0000318"/>
    <property type="project" value="GO_Central"/>
</dbReference>
<evidence type="ECO:0000313" key="12">
    <source>
        <dbReference type="EMBL" id="EAX91786.1"/>
    </source>
</evidence>
<reference evidence="12" key="2">
    <citation type="journal article" date="2007" name="Science">
        <title>Draft genome sequence of the sexually transmitted pathogen Trichomonas vaginalis.</title>
        <authorList>
            <person name="Carlton J.M."/>
            <person name="Hirt R.P."/>
            <person name="Silva J.C."/>
            <person name="Delcher A.L."/>
            <person name="Schatz M."/>
            <person name="Zhao Q."/>
            <person name="Wortman J.R."/>
            <person name="Bidwell S.L."/>
            <person name="Alsmark U.C.M."/>
            <person name="Besteiro S."/>
            <person name="Sicheritz-Ponten T."/>
            <person name="Noel C.J."/>
            <person name="Dacks J.B."/>
            <person name="Foster P.G."/>
            <person name="Simillion C."/>
            <person name="Van de Peer Y."/>
            <person name="Miranda-Saavedra D."/>
            <person name="Barton G.J."/>
            <person name="Westrop G.D."/>
            <person name="Mueller S."/>
            <person name="Dessi D."/>
            <person name="Fiori P.L."/>
            <person name="Ren Q."/>
            <person name="Paulsen I."/>
            <person name="Zhang H."/>
            <person name="Bastida-Corcuera F.D."/>
            <person name="Simoes-Barbosa A."/>
            <person name="Brown M.T."/>
            <person name="Hayes R.D."/>
            <person name="Mukherjee M."/>
            <person name="Okumura C.Y."/>
            <person name="Schneider R."/>
            <person name="Smith A.J."/>
            <person name="Vanacova S."/>
            <person name="Villalvazo M."/>
            <person name="Haas B.J."/>
            <person name="Pertea M."/>
            <person name="Feldblyum T.V."/>
            <person name="Utterback T.R."/>
            <person name="Shu C.L."/>
            <person name="Osoegawa K."/>
            <person name="de Jong P.J."/>
            <person name="Hrdy I."/>
            <person name="Horvathova L."/>
            <person name="Zubacova Z."/>
            <person name="Dolezal P."/>
            <person name="Malik S.B."/>
            <person name="Logsdon J.M. Jr."/>
            <person name="Henze K."/>
            <person name="Gupta A."/>
            <person name="Wang C.C."/>
            <person name="Dunne R.L."/>
            <person name="Upcroft J.A."/>
            <person name="Upcroft P."/>
            <person name="White O."/>
            <person name="Salzberg S.L."/>
            <person name="Tang P."/>
            <person name="Chiu C.-H."/>
            <person name="Lee Y.-S."/>
            <person name="Embley T.M."/>
            <person name="Coombs G.H."/>
            <person name="Mottram J.C."/>
            <person name="Tachezy J."/>
            <person name="Fraser-Liggett C.M."/>
            <person name="Johnson P.J."/>
        </authorList>
    </citation>
    <scope>NUCLEOTIDE SEQUENCE [LARGE SCALE GENOMIC DNA]</scope>
    <source>
        <strain evidence="12">G3</strain>
    </source>
</reference>
<dbReference type="STRING" id="5722.A2FTG8"/>
<feature type="transmembrane region" description="Helical" evidence="9">
    <location>
        <begin position="411"/>
        <end position="429"/>
    </location>
</feature>
<feature type="domain" description="ArnT-like N-terminal" evidence="10">
    <location>
        <begin position="33"/>
        <end position="268"/>
    </location>
</feature>
<dbReference type="GO" id="GO:0035269">
    <property type="term" value="P:protein O-linked glycosylation via mannose"/>
    <property type="evidence" value="ECO:0000318"/>
    <property type="project" value="GO_Central"/>
</dbReference>
<dbReference type="eggNOG" id="KOG3359">
    <property type="taxonomic scope" value="Eukaryota"/>
</dbReference>
<evidence type="ECO:0000256" key="3">
    <source>
        <dbReference type="ARBA" id="ARBA00007222"/>
    </source>
</evidence>
<dbReference type="Proteomes" id="UP000001542">
    <property type="component" value="Unassembled WGS sequence"/>
</dbReference>
<keyword evidence="13" id="KW-1185">Reference proteome</keyword>
<dbReference type="InParanoid" id="A2FTG8"/>
<dbReference type="AlphaFoldDB" id="A2FTG8"/>
<proteinExistence type="inferred from homology"/>
<dbReference type="SMR" id="A2FTG8"/>
<evidence type="ECO:0000259" key="10">
    <source>
        <dbReference type="Pfam" id="PF02366"/>
    </source>
</evidence>
<keyword evidence="7 9" id="KW-1133">Transmembrane helix</keyword>
<comment type="similarity">
    <text evidence="3">Belongs to the glycosyltransferase 39 family.</text>
</comment>
<feature type="domain" description="Protein O-mannosyl-transferase C-terminal four TM" evidence="11">
    <location>
        <begin position="315"/>
        <end position="466"/>
    </location>
</feature>
<keyword evidence="4 12" id="KW-0328">Glycosyltransferase</keyword>
<dbReference type="VEuPathDB" id="TrichDB:TVAG_176450"/>
<evidence type="ECO:0000256" key="5">
    <source>
        <dbReference type="ARBA" id="ARBA00022679"/>
    </source>
</evidence>
<sequence>MDLTKYVNYLKLKLPPVEEVKLDNTDVFIIFFLSILSYGIHFWQIQFPPNVIFDEVHFGNFTNWYTRSEFFFDIHPPLGKMIMYWLSNLAEYSAEIEFGGEYGHPYPDETYLCVRIVPPLFSAMCVPLIYLTVRFASFGHCGAVAAAAIILFDTSMTCEHRFILSDGMLHFFCALHLCVLSYSLSIKRYTTRFRIWQVFAGITLGAACTCKNTAWGLTALNGIIHIVELLIEYHEINDEYIYELFIRGVTLAGLALTTYLTAFSIHFIITPFNGQGTPYLPPHMKDQLVNKEDGDLILWGKRVKGHSVVYRSIVLTIRMHRGNMGITEYHPFQSRPIGWPLLTDIFVGFWNKDGHDVTCIGNAFSYYLAFIGVVSLLFGFSKEKWLIAIRFTLGWAVSYFPFYLIPRTMYLYHYLIPLMLGACSFGAAIELFLPKFLLGAASCLAVFLCFVGFILWSTYVYGYVPWDKHVTIWNENWAHGDEFHRSLGVKAGKGGMFNTKGVRIV</sequence>
<dbReference type="VEuPathDB" id="TrichDB:TVAGG3_0177240"/>
<keyword evidence="5" id="KW-0808">Transferase</keyword>
<dbReference type="Pfam" id="PF16192">
    <property type="entry name" value="PMT_4TMC"/>
    <property type="match status" value="1"/>
</dbReference>
<name>A2FTG8_TRIV3</name>
<evidence type="ECO:0000256" key="4">
    <source>
        <dbReference type="ARBA" id="ARBA00022676"/>
    </source>
</evidence>
<dbReference type="PANTHER" id="PTHR10050">
    <property type="entry name" value="DOLICHYL-PHOSPHATE-MANNOSE--PROTEIN MANNOSYLTRANSFERASE"/>
    <property type="match status" value="1"/>
</dbReference>
<keyword evidence="6 9" id="KW-0812">Transmembrane</keyword>
<feature type="transmembrane region" description="Helical" evidence="9">
    <location>
        <begin position="162"/>
        <end position="184"/>
    </location>
</feature>
<dbReference type="InterPro" id="IPR003342">
    <property type="entry name" value="ArnT-like_N"/>
</dbReference>
<dbReference type="InterPro" id="IPR027005">
    <property type="entry name" value="PMT-like"/>
</dbReference>
<dbReference type="OrthoDB" id="292747at2759"/>
<dbReference type="KEGG" id="tva:4749489"/>
<evidence type="ECO:0000256" key="7">
    <source>
        <dbReference type="ARBA" id="ARBA00022989"/>
    </source>
</evidence>
<feature type="transmembrane region" description="Helical" evidence="9">
    <location>
        <begin position="363"/>
        <end position="380"/>
    </location>
</feature>
<dbReference type="EMBL" id="DS114010">
    <property type="protein sequence ID" value="EAX91786.1"/>
    <property type="molecule type" value="Genomic_DNA"/>
</dbReference>
<accession>A2FTG8</accession>
<dbReference type="Pfam" id="PF02366">
    <property type="entry name" value="PMT"/>
    <property type="match status" value="1"/>
</dbReference>
<dbReference type="PANTHER" id="PTHR10050:SF46">
    <property type="entry name" value="PROTEIN O-MANNOSYL-TRANSFERASE 2"/>
    <property type="match status" value="1"/>
</dbReference>
<evidence type="ECO:0000256" key="6">
    <source>
        <dbReference type="ARBA" id="ARBA00022692"/>
    </source>
</evidence>
<evidence type="ECO:0000259" key="11">
    <source>
        <dbReference type="Pfam" id="PF16192"/>
    </source>
</evidence>
<reference evidence="12" key="1">
    <citation type="submission" date="2006-10" db="EMBL/GenBank/DDBJ databases">
        <authorList>
            <person name="Amadeo P."/>
            <person name="Zhao Q."/>
            <person name="Wortman J."/>
            <person name="Fraser-Liggett C."/>
            <person name="Carlton J."/>
        </authorList>
    </citation>
    <scope>NUCLEOTIDE SEQUENCE</scope>
    <source>
        <strain evidence="12">G3</strain>
    </source>
</reference>
<comment type="subcellular location">
    <subcellularLocation>
        <location evidence="1">Endomembrane system</location>
        <topology evidence="1">Multi-pass membrane protein</topology>
    </subcellularLocation>
</comment>
<feature type="transmembrane region" description="Helical" evidence="9">
    <location>
        <begin position="387"/>
        <end position="405"/>
    </location>
</feature>
<dbReference type="RefSeq" id="XP_001304716.1">
    <property type="nucleotide sequence ID" value="XM_001304715.1"/>
</dbReference>
<comment type="pathway">
    <text evidence="2">Protein modification; protein glycosylation.</text>
</comment>
<organism evidence="12 13">
    <name type="scientific">Trichomonas vaginalis (strain ATCC PRA-98 / G3)</name>
    <dbReference type="NCBI Taxonomy" id="412133"/>
    <lineage>
        <taxon>Eukaryota</taxon>
        <taxon>Metamonada</taxon>
        <taxon>Parabasalia</taxon>
        <taxon>Trichomonadida</taxon>
        <taxon>Trichomonadidae</taxon>
        <taxon>Trichomonas</taxon>
    </lineage>
</organism>
<gene>
    <name evidence="12" type="ORF">TVAG_176450</name>
</gene>
<dbReference type="GO" id="GO:0016020">
    <property type="term" value="C:membrane"/>
    <property type="evidence" value="ECO:0007669"/>
    <property type="project" value="InterPro"/>
</dbReference>
<dbReference type="FunCoup" id="A2FTG8">
    <property type="interactions" value="470"/>
</dbReference>
<evidence type="ECO:0000256" key="1">
    <source>
        <dbReference type="ARBA" id="ARBA00004127"/>
    </source>
</evidence>
<feature type="transmembrane region" description="Helical" evidence="9">
    <location>
        <begin position="244"/>
        <end position="269"/>
    </location>
</feature>
<keyword evidence="8 9" id="KW-0472">Membrane</keyword>
<evidence type="ECO:0000256" key="8">
    <source>
        <dbReference type="ARBA" id="ARBA00023136"/>
    </source>
</evidence>
<dbReference type="OMA" id="ASTECWA"/>
<feature type="transmembrane region" description="Helical" evidence="9">
    <location>
        <begin position="128"/>
        <end position="150"/>
    </location>
</feature>